<evidence type="ECO:0000313" key="2">
    <source>
        <dbReference type="Proteomes" id="UP000484015"/>
    </source>
</evidence>
<sequence>MQTKNYQKYIERSRAARATGDYVPAERVIKRLEQMLAKAKVRSKKNGAV</sequence>
<evidence type="ECO:0000313" key="1">
    <source>
        <dbReference type="EMBL" id="MTW05508.1"/>
    </source>
</evidence>
<name>A0A6L6Q8H9_9BURK</name>
<organism evidence="1 2">
    <name type="scientific">Pseudoduganella ginsengisoli</name>
    <dbReference type="NCBI Taxonomy" id="1462440"/>
    <lineage>
        <taxon>Bacteria</taxon>
        <taxon>Pseudomonadati</taxon>
        <taxon>Pseudomonadota</taxon>
        <taxon>Betaproteobacteria</taxon>
        <taxon>Burkholderiales</taxon>
        <taxon>Oxalobacteraceae</taxon>
        <taxon>Telluria group</taxon>
        <taxon>Pseudoduganella</taxon>
    </lineage>
</organism>
<dbReference type="Proteomes" id="UP000484015">
    <property type="component" value="Unassembled WGS sequence"/>
</dbReference>
<comment type="caution">
    <text evidence="1">The sequence shown here is derived from an EMBL/GenBank/DDBJ whole genome shotgun (WGS) entry which is preliminary data.</text>
</comment>
<proteinExistence type="predicted"/>
<dbReference type="RefSeq" id="WP_155441852.1">
    <property type="nucleotide sequence ID" value="NZ_WNLA01000025.1"/>
</dbReference>
<dbReference type="EMBL" id="WNLA01000025">
    <property type="protein sequence ID" value="MTW05508.1"/>
    <property type="molecule type" value="Genomic_DNA"/>
</dbReference>
<dbReference type="OrthoDB" id="8400336at2"/>
<dbReference type="AlphaFoldDB" id="A0A6L6Q8H9"/>
<reference evidence="1 2" key="1">
    <citation type="submission" date="2019-11" db="EMBL/GenBank/DDBJ databases">
        <title>Type strains purchased from KCTC, JCM and DSMZ.</title>
        <authorList>
            <person name="Lu H."/>
        </authorList>
    </citation>
    <scope>NUCLEOTIDE SEQUENCE [LARGE SCALE GENOMIC DNA]</scope>
    <source>
        <strain evidence="1 2">KCTC 42409</strain>
    </source>
</reference>
<keyword evidence="2" id="KW-1185">Reference proteome</keyword>
<protein>
    <submittedName>
        <fullName evidence="1">Uncharacterized protein</fullName>
    </submittedName>
</protein>
<accession>A0A6L6Q8H9</accession>
<gene>
    <name evidence="1" type="ORF">GM668_25825</name>
</gene>